<dbReference type="PRINTS" id="PR01100">
    <property type="entry name" value="SHIKIMTKNASE"/>
</dbReference>
<feature type="binding site" evidence="7">
    <location>
        <position position="119"/>
    </location>
    <ligand>
        <name>ATP</name>
        <dbReference type="ChEBI" id="CHEBI:30616"/>
    </ligand>
</feature>
<keyword evidence="9" id="KW-1185">Reference proteome</keyword>
<name>A0ABT6FVE0_9FLAO</name>
<keyword evidence="3 7" id="KW-0547">Nucleotide-binding</keyword>
<feature type="binding site" evidence="7">
    <location>
        <position position="79"/>
    </location>
    <ligand>
        <name>substrate</name>
    </ligand>
</feature>
<comment type="cofactor">
    <cofactor evidence="7">
        <name>Mg(2+)</name>
        <dbReference type="ChEBI" id="CHEBI:18420"/>
    </cofactor>
    <text evidence="7">Binds 1 Mg(2+) ion per subunit.</text>
</comment>
<dbReference type="HAMAP" id="MF_00109">
    <property type="entry name" value="Shikimate_kinase"/>
    <property type="match status" value="1"/>
</dbReference>
<evidence type="ECO:0000313" key="8">
    <source>
        <dbReference type="EMBL" id="MDG3587236.1"/>
    </source>
</evidence>
<dbReference type="RefSeq" id="WP_277901053.1">
    <property type="nucleotide sequence ID" value="NZ_JAPMUA010000006.1"/>
</dbReference>
<dbReference type="CDD" id="cd00464">
    <property type="entry name" value="SK"/>
    <property type="match status" value="1"/>
</dbReference>
<comment type="subunit">
    <text evidence="7">Monomer.</text>
</comment>
<dbReference type="PANTHER" id="PTHR21087:SF16">
    <property type="entry name" value="SHIKIMATE KINASE 1, CHLOROPLASTIC"/>
    <property type="match status" value="1"/>
</dbReference>
<keyword evidence="4 7" id="KW-0418">Kinase</keyword>
<dbReference type="PANTHER" id="PTHR21087">
    <property type="entry name" value="SHIKIMATE KINASE"/>
    <property type="match status" value="1"/>
</dbReference>
<dbReference type="InterPro" id="IPR031322">
    <property type="entry name" value="Shikimate/glucono_kinase"/>
</dbReference>
<keyword evidence="2 7" id="KW-0808">Transferase</keyword>
<reference evidence="8" key="1">
    <citation type="submission" date="2022-11" db="EMBL/GenBank/DDBJ databases">
        <title>High-quality draft genome sequence of Galbibacter sp. strain CMA-7.</title>
        <authorList>
            <person name="Wei L."/>
            <person name="Dong C."/>
            <person name="Shao Z."/>
        </authorList>
    </citation>
    <scope>NUCLEOTIDE SEQUENCE</scope>
    <source>
        <strain evidence="8">CMA-7</strain>
    </source>
</reference>
<keyword evidence="7" id="KW-0479">Metal-binding</keyword>
<feature type="binding site" evidence="7">
    <location>
        <position position="56"/>
    </location>
    <ligand>
        <name>substrate</name>
    </ligand>
</feature>
<comment type="function">
    <text evidence="7">Catalyzes the specific phosphorylation of the 3-hydroxyl group of shikimic acid using ATP as a cosubstrate.</text>
</comment>
<protein>
    <recommendedName>
        <fullName evidence="7">Shikimate kinase</fullName>
        <shortName evidence="7">SK</shortName>
        <ecNumber evidence="7">2.7.1.71</ecNumber>
    </recommendedName>
</protein>
<proteinExistence type="inferred from homology"/>
<dbReference type="Pfam" id="PF01202">
    <property type="entry name" value="SKI"/>
    <property type="match status" value="1"/>
</dbReference>
<evidence type="ECO:0000256" key="6">
    <source>
        <dbReference type="ARBA" id="ARBA00023141"/>
    </source>
</evidence>
<evidence type="ECO:0000256" key="4">
    <source>
        <dbReference type="ARBA" id="ARBA00022777"/>
    </source>
</evidence>
<sequence length="171" mass="19663">MTIVLLGYMGSGKSTVGKILAKKQSLEFIDFDDYIVENEKLSIPEIFKQKGEIYFRKIEGNYLKQLLQDNKDAVISLGGGTPCFGNNMEYILKATPNVFYLKLTAEKLVERLLPEKEQRPLVKDIPNAEMLEFIRKHLFERNFFYLKSPNIISVNDELPEEIAVLVQEKLA</sequence>
<comment type="catalytic activity">
    <reaction evidence="7">
        <text>shikimate + ATP = 3-phosphoshikimate + ADP + H(+)</text>
        <dbReference type="Rhea" id="RHEA:13121"/>
        <dbReference type="ChEBI" id="CHEBI:15378"/>
        <dbReference type="ChEBI" id="CHEBI:30616"/>
        <dbReference type="ChEBI" id="CHEBI:36208"/>
        <dbReference type="ChEBI" id="CHEBI:145989"/>
        <dbReference type="ChEBI" id="CHEBI:456216"/>
        <dbReference type="EC" id="2.7.1.71"/>
    </reaction>
</comment>
<comment type="pathway">
    <text evidence="7">Metabolic intermediate biosynthesis; chorismate biosynthesis; chorismate from D-erythrose 4-phosphate and phosphoenolpyruvate: step 5/7.</text>
</comment>
<dbReference type="EC" id="2.7.1.71" evidence="7"/>
<evidence type="ECO:0000256" key="2">
    <source>
        <dbReference type="ARBA" id="ARBA00022679"/>
    </source>
</evidence>
<keyword evidence="5 7" id="KW-0067">ATP-binding</keyword>
<evidence type="ECO:0000256" key="5">
    <source>
        <dbReference type="ARBA" id="ARBA00022840"/>
    </source>
</evidence>
<gene>
    <name evidence="7" type="primary">aroK</name>
    <name evidence="8" type="ORF">OSR52_15280</name>
</gene>
<comment type="similarity">
    <text evidence="7">Belongs to the shikimate kinase family.</text>
</comment>
<comment type="subcellular location">
    <subcellularLocation>
        <location evidence="7">Cytoplasm</location>
    </subcellularLocation>
</comment>
<keyword evidence="6 7" id="KW-0057">Aromatic amino acid biosynthesis</keyword>
<dbReference type="InterPro" id="IPR000623">
    <property type="entry name" value="Shikimate_kinase/TSH1"/>
</dbReference>
<dbReference type="GO" id="GO:0016301">
    <property type="term" value="F:kinase activity"/>
    <property type="evidence" value="ECO:0007669"/>
    <property type="project" value="UniProtKB-KW"/>
</dbReference>
<keyword evidence="7" id="KW-0963">Cytoplasm</keyword>
<feature type="binding site" evidence="7">
    <location>
        <position position="32"/>
    </location>
    <ligand>
        <name>substrate</name>
    </ligand>
</feature>
<comment type="caution">
    <text evidence="7">Lacks conserved residue(s) required for the propagation of feature annotation.</text>
</comment>
<dbReference type="InterPro" id="IPR027417">
    <property type="entry name" value="P-loop_NTPase"/>
</dbReference>
<evidence type="ECO:0000256" key="3">
    <source>
        <dbReference type="ARBA" id="ARBA00022741"/>
    </source>
</evidence>
<evidence type="ECO:0000313" key="9">
    <source>
        <dbReference type="Proteomes" id="UP001153642"/>
    </source>
</evidence>
<feature type="binding site" evidence="7">
    <location>
        <begin position="10"/>
        <end position="15"/>
    </location>
    <ligand>
        <name>ATP</name>
        <dbReference type="ChEBI" id="CHEBI:30616"/>
    </ligand>
</feature>
<keyword evidence="1 7" id="KW-0028">Amino-acid biosynthesis</keyword>
<evidence type="ECO:0000256" key="1">
    <source>
        <dbReference type="ARBA" id="ARBA00022605"/>
    </source>
</evidence>
<feature type="binding site" evidence="7">
    <location>
        <position position="14"/>
    </location>
    <ligand>
        <name>Mg(2+)</name>
        <dbReference type="ChEBI" id="CHEBI:18420"/>
    </ligand>
</feature>
<accession>A0ABT6FVE0</accession>
<keyword evidence="7" id="KW-0460">Magnesium</keyword>
<evidence type="ECO:0000256" key="7">
    <source>
        <dbReference type="HAMAP-Rule" id="MF_00109"/>
    </source>
</evidence>
<comment type="caution">
    <text evidence="8">The sequence shown here is derived from an EMBL/GenBank/DDBJ whole genome shotgun (WGS) entry which is preliminary data.</text>
</comment>
<dbReference type="EMBL" id="JAPMUA010000006">
    <property type="protein sequence ID" value="MDG3587236.1"/>
    <property type="molecule type" value="Genomic_DNA"/>
</dbReference>
<dbReference type="Gene3D" id="3.40.50.300">
    <property type="entry name" value="P-loop containing nucleotide triphosphate hydrolases"/>
    <property type="match status" value="1"/>
</dbReference>
<dbReference type="SUPFAM" id="SSF52540">
    <property type="entry name" value="P-loop containing nucleoside triphosphate hydrolases"/>
    <property type="match status" value="1"/>
</dbReference>
<dbReference type="Proteomes" id="UP001153642">
    <property type="component" value="Unassembled WGS sequence"/>
</dbReference>
<feature type="binding site" evidence="7">
    <location>
        <position position="141"/>
    </location>
    <ligand>
        <name>substrate</name>
    </ligand>
</feature>
<organism evidence="8 9">
    <name type="scientific">Galbibacter pacificus</name>
    <dbReference type="NCBI Taxonomy" id="2996052"/>
    <lineage>
        <taxon>Bacteria</taxon>
        <taxon>Pseudomonadati</taxon>
        <taxon>Bacteroidota</taxon>
        <taxon>Flavobacteriia</taxon>
        <taxon>Flavobacteriales</taxon>
        <taxon>Flavobacteriaceae</taxon>
        <taxon>Galbibacter</taxon>
    </lineage>
</organism>